<dbReference type="GO" id="GO:0000725">
    <property type="term" value="P:recombinational repair"/>
    <property type="evidence" value="ECO:0007669"/>
    <property type="project" value="UniProtKB-UniRule"/>
</dbReference>
<dbReference type="AlphaFoldDB" id="A0A423PU05"/>
<dbReference type="GO" id="GO:0140664">
    <property type="term" value="F:ATP-dependent DNA damage sensor activity"/>
    <property type="evidence" value="ECO:0007669"/>
    <property type="project" value="InterPro"/>
</dbReference>
<comment type="function">
    <text evidence="13">DNA-dependent ATPase involved in processing of recombination intermediates, plays a role in repairing DNA breaks. Stimulates the branch migration of RecA-mediated strand transfer reactions, allowing the 3' invading strand to extend heteroduplex DNA faster. Binds ssDNA in the presence of ADP but not other nucleotides, has ATPase activity that is stimulated by ssDNA and various branched DNA structures, but inhibited by SSB. Does not have RecA's homology-searching function.</text>
</comment>
<gene>
    <name evidence="11" type="primary">radA</name>
    <name evidence="15" type="ORF">SAOR_04540</name>
</gene>
<dbReference type="CDD" id="cd01121">
    <property type="entry name" value="RadA_SMS_N"/>
    <property type="match status" value="1"/>
</dbReference>
<comment type="similarity">
    <text evidence="11 13">Belongs to the RecA family. RadA subfamily.</text>
</comment>
<keyword evidence="8 11" id="KW-0346">Stress response</keyword>
<reference evidence="15 16" key="1">
    <citation type="submission" date="2013-10" db="EMBL/GenBank/DDBJ databases">
        <title>Salinisphaera orenii MK-B5 Genome Sequencing.</title>
        <authorList>
            <person name="Lai Q."/>
            <person name="Li C."/>
            <person name="Shao Z."/>
        </authorList>
    </citation>
    <scope>NUCLEOTIDE SEQUENCE [LARGE SCALE GENOMIC DNA]</scope>
    <source>
        <strain evidence="15 16">MK-B5</strain>
    </source>
</reference>
<dbReference type="GO" id="GO:0016787">
    <property type="term" value="F:hydrolase activity"/>
    <property type="evidence" value="ECO:0007669"/>
    <property type="project" value="UniProtKB-KW"/>
</dbReference>
<evidence type="ECO:0000313" key="16">
    <source>
        <dbReference type="Proteomes" id="UP000283993"/>
    </source>
</evidence>
<sequence length="455" mass="47579">MARSKTVFVCESCGASHAKWAGQCADCGAWNTLTESVAAAPAKPGAAAPASFADTAPRVERLDAIRPTETARTATGMSELDRVLGGGLVPGSVILIGGDPGIGKSTLLLQVLTQLSSAIPALYVTGEESLEQVHLRAQRLGVDRAELAVLAETCVERVLALAKPQAPRLVVIDSVQTVFSQALSSAPGTVSQVRESAGMLVRFAKATGTALILVGHVTKEGTIAGPRVLEHMVDTVLYFEAEASSRFRVIRAVKNRFGAVNELGVFAMSNSGLKQVTNPSAIFLSRHDQAVPGSAVMVTREGSRPMLVEVQALVDGSQLHNPRRVALGPDSQRLAMLLAVLHRHGGIGLGDQDVFVNVVGGMRVSETAADLPVVLAALSSFRDRPLGERLVVFGELGLAGEIRPVPGGEDRLAEAAKHGFTRAIVPRANAPKSGRVGELEVVGVSRLADAIDAMG</sequence>
<dbReference type="Gene3D" id="3.40.50.300">
    <property type="entry name" value="P-loop containing nucleotide triphosphate hydrolases"/>
    <property type="match status" value="1"/>
</dbReference>
<dbReference type="Proteomes" id="UP000283993">
    <property type="component" value="Unassembled WGS sequence"/>
</dbReference>
<dbReference type="InterPro" id="IPR027417">
    <property type="entry name" value="P-loop_NTPase"/>
</dbReference>
<protein>
    <recommendedName>
        <fullName evidence="11 12">DNA repair protein RadA</fullName>
    </recommendedName>
</protein>
<dbReference type="InterPro" id="IPR014721">
    <property type="entry name" value="Ribsml_uS5_D2-typ_fold_subgr"/>
</dbReference>
<evidence type="ECO:0000256" key="12">
    <source>
        <dbReference type="NCBIfam" id="TIGR00416"/>
    </source>
</evidence>
<dbReference type="SUPFAM" id="SSF52540">
    <property type="entry name" value="P-loop containing nucleoside triphosphate hydrolases"/>
    <property type="match status" value="1"/>
</dbReference>
<evidence type="ECO:0000256" key="2">
    <source>
        <dbReference type="ARBA" id="ARBA00022741"/>
    </source>
</evidence>
<dbReference type="InterPro" id="IPR004504">
    <property type="entry name" value="DNA_repair_RadA"/>
</dbReference>
<feature type="binding site" evidence="11">
    <location>
        <begin position="98"/>
        <end position="105"/>
    </location>
    <ligand>
        <name>ATP</name>
        <dbReference type="ChEBI" id="CHEBI:30616"/>
    </ligand>
</feature>
<keyword evidence="1 11" id="KW-0479">Metal-binding</keyword>
<dbReference type="FunFam" id="3.30.230.10:FF:000011">
    <property type="entry name" value="DNA repair protein RadA"/>
    <property type="match status" value="1"/>
</dbReference>
<evidence type="ECO:0000256" key="7">
    <source>
        <dbReference type="ARBA" id="ARBA00022840"/>
    </source>
</evidence>
<keyword evidence="10 11" id="KW-0234">DNA repair</keyword>
<evidence type="ECO:0000313" key="15">
    <source>
        <dbReference type="EMBL" id="ROO29041.1"/>
    </source>
</evidence>
<dbReference type="SUPFAM" id="SSF54211">
    <property type="entry name" value="Ribosomal protein S5 domain 2-like"/>
    <property type="match status" value="1"/>
</dbReference>
<evidence type="ECO:0000256" key="5">
    <source>
        <dbReference type="ARBA" id="ARBA00022801"/>
    </source>
</evidence>
<dbReference type="Pfam" id="PF18073">
    <property type="entry name" value="Zn_ribbon_LapB"/>
    <property type="match status" value="1"/>
</dbReference>
<dbReference type="GO" id="GO:0005524">
    <property type="term" value="F:ATP binding"/>
    <property type="evidence" value="ECO:0007669"/>
    <property type="project" value="UniProtKB-UniRule"/>
</dbReference>
<dbReference type="PANTHER" id="PTHR32472:SF10">
    <property type="entry name" value="DNA REPAIR PROTEIN RADA-LIKE PROTEIN"/>
    <property type="match status" value="1"/>
</dbReference>
<dbReference type="FunFam" id="3.40.50.300:FF:000050">
    <property type="entry name" value="DNA repair protein RadA"/>
    <property type="match status" value="1"/>
</dbReference>
<name>A0A423PU05_9GAMM</name>
<keyword evidence="4 13" id="KW-0863">Zinc-finger</keyword>
<dbReference type="InterPro" id="IPR003593">
    <property type="entry name" value="AAA+_ATPase"/>
</dbReference>
<evidence type="ECO:0000256" key="8">
    <source>
        <dbReference type="ARBA" id="ARBA00023016"/>
    </source>
</evidence>
<dbReference type="InterPro" id="IPR020588">
    <property type="entry name" value="RecA_ATP-bd"/>
</dbReference>
<feature type="region of interest" description="Lon-protease-like" evidence="11">
    <location>
        <begin position="353"/>
        <end position="455"/>
    </location>
</feature>
<evidence type="ECO:0000256" key="4">
    <source>
        <dbReference type="ARBA" id="ARBA00022771"/>
    </source>
</evidence>
<feature type="short sequence motif" description="RadA KNRFG motif" evidence="11">
    <location>
        <begin position="254"/>
        <end position="258"/>
    </location>
</feature>
<organism evidence="15 16">
    <name type="scientific">Salinisphaera orenii MK-B5</name>
    <dbReference type="NCBI Taxonomy" id="856730"/>
    <lineage>
        <taxon>Bacteria</taxon>
        <taxon>Pseudomonadati</taxon>
        <taxon>Pseudomonadota</taxon>
        <taxon>Gammaproteobacteria</taxon>
        <taxon>Salinisphaerales</taxon>
        <taxon>Salinisphaeraceae</taxon>
        <taxon>Salinisphaera</taxon>
    </lineage>
</organism>
<evidence type="ECO:0000256" key="3">
    <source>
        <dbReference type="ARBA" id="ARBA00022763"/>
    </source>
</evidence>
<dbReference type="Gene3D" id="3.30.230.10">
    <property type="match status" value="1"/>
</dbReference>
<evidence type="ECO:0000259" key="14">
    <source>
        <dbReference type="PROSITE" id="PS50162"/>
    </source>
</evidence>
<comment type="caution">
    <text evidence="15">The sequence shown here is derived from an EMBL/GenBank/DDBJ whole genome shotgun (WGS) entry which is preliminary data.</text>
</comment>
<dbReference type="GO" id="GO:0005829">
    <property type="term" value="C:cytosol"/>
    <property type="evidence" value="ECO:0007669"/>
    <property type="project" value="TreeGrafter"/>
</dbReference>
<keyword evidence="7 11" id="KW-0067">ATP-binding</keyword>
<keyword evidence="5" id="KW-0378">Hydrolase</keyword>
<evidence type="ECO:0000256" key="9">
    <source>
        <dbReference type="ARBA" id="ARBA00023125"/>
    </source>
</evidence>
<evidence type="ECO:0000256" key="1">
    <source>
        <dbReference type="ARBA" id="ARBA00022723"/>
    </source>
</evidence>
<dbReference type="RefSeq" id="WP_123630403.1">
    <property type="nucleotide sequence ID" value="NZ_AYKH01000006.1"/>
</dbReference>
<keyword evidence="3 11" id="KW-0227">DNA damage</keyword>
<dbReference type="GO" id="GO:0008270">
    <property type="term" value="F:zinc ion binding"/>
    <property type="evidence" value="ECO:0007669"/>
    <property type="project" value="UniProtKB-KW"/>
</dbReference>
<keyword evidence="6 13" id="KW-0862">Zinc</keyword>
<comment type="domain">
    <text evidence="11">The middle region has homology to RecA with ATPase motifs including the RadA KNRFG motif, while the C-terminus is homologous to Lon protease.</text>
</comment>
<evidence type="ECO:0000256" key="11">
    <source>
        <dbReference type="HAMAP-Rule" id="MF_01498"/>
    </source>
</evidence>
<dbReference type="Pfam" id="PF13541">
    <property type="entry name" value="ChlI"/>
    <property type="match status" value="1"/>
</dbReference>
<evidence type="ECO:0000256" key="13">
    <source>
        <dbReference type="RuleBase" id="RU003555"/>
    </source>
</evidence>
<dbReference type="Pfam" id="PF13481">
    <property type="entry name" value="AAA_25"/>
    <property type="match status" value="1"/>
</dbReference>
<comment type="function">
    <text evidence="11">Plays a role in repairing double-strand DNA breaks, probably involving stabilizing or processing branched DNA or blocked replication forks.</text>
</comment>
<dbReference type="InterPro" id="IPR041166">
    <property type="entry name" value="Rubredoxin_2"/>
</dbReference>
<accession>A0A423PU05</accession>
<keyword evidence="9 11" id="KW-0238">DNA-binding</keyword>
<dbReference type="NCBIfam" id="TIGR00416">
    <property type="entry name" value="sms"/>
    <property type="match status" value="1"/>
</dbReference>
<dbReference type="GO" id="GO:0003684">
    <property type="term" value="F:damaged DNA binding"/>
    <property type="evidence" value="ECO:0007669"/>
    <property type="project" value="InterPro"/>
</dbReference>
<dbReference type="EMBL" id="AYKH01000006">
    <property type="protein sequence ID" value="ROO29041.1"/>
    <property type="molecule type" value="Genomic_DNA"/>
</dbReference>
<feature type="domain" description="RecA family profile 1" evidence="14">
    <location>
        <begin position="69"/>
        <end position="217"/>
    </location>
</feature>
<proteinExistence type="inferred from homology"/>
<dbReference type="PRINTS" id="PR01874">
    <property type="entry name" value="DNAREPAIRADA"/>
</dbReference>
<dbReference type="HAMAP" id="MF_01498">
    <property type="entry name" value="RadA_bact"/>
    <property type="match status" value="1"/>
</dbReference>
<dbReference type="InterPro" id="IPR020568">
    <property type="entry name" value="Ribosomal_Su5_D2-typ_SF"/>
</dbReference>
<evidence type="ECO:0000256" key="6">
    <source>
        <dbReference type="ARBA" id="ARBA00022833"/>
    </source>
</evidence>
<dbReference type="SMART" id="SM00382">
    <property type="entry name" value="AAA"/>
    <property type="match status" value="1"/>
</dbReference>
<keyword evidence="16" id="KW-1185">Reference proteome</keyword>
<evidence type="ECO:0000256" key="10">
    <source>
        <dbReference type="ARBA" id="ARBA00023204"/>
    </source>
</evidence>
<dbReference type="PROSITE" id="PS50162">
    <property type="entry name" value="RECA_2"/>
    <property type="match status" value="1"/>
</dbReference>
<dbReference type="PANTHER" id="PTHR32472">
    <property type="entry name" value="DNA REPAIR PROTEIN RADA"/>
    <property type="match status" value="1"/>
</dbReference>
<keyword evidence="2 11" id="KW-0547">Nucleotide-binding</keyword>